<accession>A0A3L9YN93</accession>
<evidence type="ECO:0008006" key="5">
    <source>
        <dbReference type="Google" id="ProtNLM"/>
    </source>
</evidence>
<feature type="signal peptide" evidence="2">
    <location>
        <begin position="1"/>
        <end position="22"/>
    </location>
</feature>
<name>A0A3L9YN93_9RHOB</name>
<evidence type="ECO:0000313" key="3">
    <source>
        <dbReference type="EMBL" id="RMA44160.1"/>
    </source>
</evidence>
<protein>
    <recommendedName>
        <fullName evidence="5">Curlin</fullName>
    </recommendedName>
</protein>
<feature type="region of interest" description="Disordered" evidence="1">
    <location>
        <begin position="362"/>
        <end position="387"/>
    </location>
</feature>
<dbReference type="EMBL" id="RCNT01000001">
    <property type="protein sequence ID" value="RMA44160.1"/>
    <property type="molecule type" value="Genomic_DNA"/>
</dbReference>
<feature type="chain" id="PRO_5018058140" description="Curlin" evidence="2">
    <location>
        <begin position="23"/>
        <end position="387"/>
    </location>
</feature>
<proteinExistence type="predicted"/>
<comment type="caution">
    <text evidence="3">The sequence shown here is derived from an EMBL/GenBank/DDBJ whole genome shotgun (WGS) entry which is preliminary data.</text>
</comment>
<dbReference type="Proteomes" id="UP000281343">
    <property type="component" value="Unassembled WGS sequence"/>
</dbReference>
<dbReference type="AlphaFoldDB" id="A0A3L9YN93"/>
<reference evidence="3 4" key="1">
    <citation type="submission" date="2018-10" db="EMBL/GenBank/DDBJ databases">
        <authorList>
            <person name="Jung H.S."/>
            <person name="Jeon C.O."/>
        </authorList>
    </citation>
    <scope>NUCLEOTIDE SEQUENCE [LARGE SCALE GENOMIC DNA]</scope>
    <source>
        <strain evidence="3 4">MA-7-27</strain>
    </source>
</reference>
<evidence type="ECO:0000313" key="4">
    <source>
        <dbReference type="Proteomes" id="UP000281343"/>
    </source>
</evidence>
<gene>
    <name evidence="3" type="ORF">D9R08_04495</name>
</gene>
<evidence type="ECO:0000256" key="2">
    <source>
        <dbReference type="SAM" id="SignalP"/>
    </source>
</evidence>
<organism evidence="3 4">
    <name type="scientific">Rhodophyticola porphyridii</name>
    <dbReference type="NCBI Taxonomy" id="1852017"/>
    <lineage>
        <taxon>Bacteria</taxon>
        <taxon>Pseudomonadati</taxon>
        <taxon>Pseudomonadota</taxon>
        <taxon>Alphaproteobacteria</taxon>
        <taxon>Rhodobacterales</taxon>
        <taxon>Roseobacteraceae</taxon>
        <taxon>Rhodophyticola</taxon>
    </lineage>
</organism>
<keyword evidence="2" id="KW-0732">Signal</keyword>
<dbReference type="OrthoDB" id="8344785at2"/>
<evidence type="ECO:0000256" key="1">
    <source>
        <dbReference type="SAM" id="MobiDB-lite"/>
    </source>
</evidence>
<sequence>MSRHAGLVFAVSALVAAAAAHAEERTGVVVDQHFDASQIGLNTLDLANLPGQTDSLLSRPGIGASITQNNTQLITNAANILISQTTVVESAEQIGAGQQLAGNTLTGGEFSVLSGSLQQTGENLTNVIIAERVDSMAQQFGPGGTQAVENLASLGFANGSLMQTGRNTANIVVAEISIGAGSQVFPFDSIQSIDNFVRLSGQPGNALPFDQAFDIPDQFVNIANGVGPATAGTRGVIVQEGTNLGNILISDEVHDVVRVFNGEQIILNNILVEEMAALPQNVTQSGINIANFVSAIEVSGLVQFSEGVQSVENDVTDASLASLTAQISEYNHVAENYANVLYIRNGEGGGTASILPVTASQGNTIPQSSESGNGRQVQVGNAAAVER</sequence>
<keyword evidence="4" id="KW-1185">Reference proteome</keyword>
<feature type="compositionally biased region" description="Polar residues" evidence="1">
    <location>
        <begin position="362"/>
        <end position="379"/>
    </location>
</feature>
<dbReference type="RefSeq" id="WP_121896750.1">
    <property type="nucleotide sequence ID" value="NZ_RCNT01000001.1"/>
</dbReference>